<dbReference type="InterPro" id="IPR005702">
    <property type="entry name" value="Wzc-like_C"/>
</dbReference>
<evidence type="ECO:0000256" key="8">
    <source>
        <dbReference type="ARBA" id="ARBA00051245"/>
    </source>
</evidence>
<dbReference type="FunFam" id="3.40.50.300:FF:000527">
    <property type="entry name" value="Tyrosine-protein kinase etk"/>
    <property type="match status" value="1"/>
</dbReference>
<keyword evidence="5" id="KW-0418">Kinase</keyword>
<evidence type="ECO:0000256" key="3">
    <source>
        <dbReference type="ARBA" id="ARBA00022679"/>
    </source>
</evidence>
<proteinExistence type="inferred from homology"/>
<dbReference type="CDD" id="cd05387">
    <property type="entry name" value="BY-kinase"/>
    <property type="match status" value="1"/>
</dbReference>
<dbReference type="Gene3D" id="3.40.50.300">
    <property type="entry name" value="P-loop containing nucleotide triphosphate hydrolases"/>
    <property type="match status" value="1"/>
</dbReference>
<dbReference type="EC" id="2.7.10.2" evidence="2"/>
<dbReference type="RefSeq" id="WP_133629358.1">
    <property type="nucleotide sequence ID" value="NZ_SOAZ01000036.1"/>
</dbReference>
<comment type="similarity">
    <text evidence="1">Belongs to the CpsD/CapB family.</text>
</comment>
<accession>A0A4V3ERS2</accession>
<reference evidence="9 10" key="1">
    <citation type="submission" date="2019-03" db="EMBL/GenBank/DDBJ databases">
        <title>Genomic Encyclopedia of Type Strains, Phase IV (KMG-IV): sequencing the most valuable type-strain genomes for metagenomic binning, comparative biology and taxonomic classification.</title>
        <authorList>
            <person name="Goeker M."/>
        </authorList>
    </citation>
    <scope>NUCLEOTIDE SEQUENCE [LARGE SCALE GENOMIC DNA]</scope>
    <source>
        <strain evidence="9 10">DSM 24455</strain>
    </source>
</reference>
<dbReference type="PANTHER" id="PTHR32309:SF13">
    <property type="entry name" value="FERRIC ENTEROBACTIN TRANSPORT PROTEIN FEPE"/>
    <property type="match status" value="1"/>
</dbReference>
<organism evidence="9 10">
    <name type="scientific">Fonticella tunisiensis</name>
    <dbReference type="NCBI Taxonomy" id="1096341"/>
    <lineage>
        <taxon>Bacteria</taxon>
        <taxon>Bacillati</taxon>
        <taxon>Bacillota</taxon>
        <taxon>Clostridia</taxon>
        <taxon>Eubacteriales</taxon>
        <taxon>Clostridiaceae</taxon>
        <taxon>Fonticella</taxon>
    </lineage>
</organism>
<dbReference type="GO" id="GO:0004715">
    <property type="term" value="F:non-membrane spanning protein tyrosine kinase activity"/>
    <property type="evidence" value="ECO:0007669"/>
    <property type="project" value="UniProtKB-EC"/>
</dbReference>
<evidence type="ECO:0000313" key="10">
    <source>
        <dbReference type="Proteomes" id="UP000295325"/>
    </source>
</evidence>
<dbReference type="AlphaFoldDB" id="A0A4V3ERS2"/>
<gene>
    <name evidence="9" type="ORF">EDD71_13618</name>
</gene>
<keyword evidence="3" id="KW-0808">Transferase</keyword>
<keyword evidence="10" id="KW-1185">Reference proteome</keyword>
<protein>
    <recommendedName>
        <fullName evidence="2">non-specific protein-tyrosine kinase</fullName>
        <ecNumber evidence="2">2.7.10.2</ecNumber>
    </recommendedName>
</protein>
<dbReference type="Pfam" id="PF10609">
    <property type="entry name" value="ParA"/>
    <property type="match status" value="1"/>
</dbReference>
<evidence type="ECO:0000256" key="7">
    <source>
        <dbReference type="ARBA" id="ARBA00023137"/>
    </source>
</evidence>
<dbReference type="InterPro" id="IPR050445">
    <property type="entry name" value="Bact_polysacc_biosynth/exp"/>
</dbReference>
<sequence>MSGLVVEKNPRSPVSEAYRTLRTNIQFASFDRDIQIILVTSSGPGEGKSTTSANLALTIAQAGKSVLLIDCDLRRPNLHRKFRLSNAVGLSNLLVEDLEPVQALQMYMDKLYILTSGTIPPNPAEMLASRKMKSFLEMMRREFDYIILDTPPVNAVTDAQLLSTMADGVLLVISSGEAEREAADRAKDLLNRVNANILGVVLNKVDISSRRGYGYYYYGDANERRRKR</sequence>
<keyword evidence="4" id="KW-0547">Nucleotide-binding</keyword>
<dbReference type="OrthoDB" id="9794577at2"/>
<comment type="catalytic activity">
    <reaction evidence="8">
        <text>L-tyrosyl-[protein] + ATP = O-phospho-L-tyrosyl-[protein] + ADP + H(+)</text>
        <dbReference type="Rhea" id="RHEA:10596"/>
        <dbReference type="Rhea" id="RHEA-COMP:10136"/>
        <dbReference type="Rhea" id="RHEA-COMP:20101"/>
        <dbReference type="ChEBI" id="CHEBI:15378"/>
        <dbReference type="ChEBI" id="CHEBI:30616"/>
        <dbReference type="ChEBI" id="CHEBI:46858"/>
        <dbReference type="ChEBI" id="CHEBI:61978"/>
        <dbReference type="ChEBI" id="CHEBI:456216"/>
        <dbReference type="EC" id="2.7.10.2"/>
    </reaction>
</comment>
<keyword evidence="7" id="KW-0829">Tyrosine-protein kinase</keyword>
<dbReference type="Proteomes" id="UP000295325">
    <property type="component" value="Unassembled WGS sequence"/>
</dbReference>
<evidence type="ECO:0000256" key="4">
    <source>
        <dbReference type="ARBA" id="ARBA00022741"/>
    </source>
</evidence>
<dbReference type="InterPro" id="IPR033756">
    <property type="entry name" value="YlxH/NBP35"/>
</dbReference>
<dbReference type="GO" id="GO:0005886">
    <property type="term" value="C:plasma membrane"/>
    <property type="evidence" value="ECO:0007669"/>
    <property type="project" value="TreeGrafter"/>
</dbReference>
<evidence type="ECO:0000256" key="1">
    <source>
        <dbReference type="ARBA" id="ARBA00007316"/>
    </source>
</evidence>
<dbReference type="SUPFAM" id="SSF52540">
    <property type="entry name" value="P-loop containing nucleoside triphosphate hydrolases"/>
    <property type="match status" value="1"/>
</dbReference>
<keyword evidence="6" id="KW-0067">ATP-binding</keyword>
<dbReference type="InterPro" id="IPR027417">
    <property type="entry name" value="P-loop_NTPase"/>
</dbReference>
<dbReference type="EMBL" id="SOAZ01000036">
    <property type="protein sequence ID" value="TDT46093.1"/>
    <property type="molecule type" value="Genomic_DNA"/>
</dbReference>
<evidence type="ECO:0000313" key="9">
    <source>
        <dbReference type="EMBL" id="TDT46093.1"/>
    </source>
</evidence>
<dbReference type="NCBIfam" id="TIGR01007">
    <property type="entry name" value="eps_fam"/>
    <property type="match status" value="1"/>
</dbReference>
<name>A0A4V3ERS2_9CLOT</name>
<dbReference type="PANTHER" id="PTHR32309">
    <property type="entry name" value="TYROSINE-PROTEIN KINASE"/>
    <property type="match status" value="1"/>
</dbReference>
<evidence type="ECO:0000256" key="6">
    <source>
        <dbReference type="ARBA" id="ARBA00022840"/>
    </source>
</evidence>
<evidence type="ECO:0000256" key="5">
    <source>
        <dbReference type="ARBA" id="ARBA00022777"/>
    </source>
</evidence>
<dbReference type="GO" id="GO:0005524">
    <property type="term" value="F:ATP binding"/>
    <property type="evidence" value="ECO:0007669"/>
    <property type="project" value="UniProtKB-KW"/>
</dbReference>
<comment type="caution">
    <text evidence="9">The sequence shown here is derived from an EMBL/GenBank/DDBJ whole genome shotgun (WGS) entry which is preliminary data.</text>
</comment>
<evidence type="ECO:0000256" key="2">
    <source>
        <dbReference type="ARBA" id="ARBA00011903"/>
    </source>
</evidence>
<dbReference type="GO" id="GO:0042802">
    <property type="term" value="F:identical protein binding"/>
    <property type="evidence" value="ECO:0007669"/>
    <property type="project" value="UniProtKB-ARBA"/>
</dbReference>